<dbReference type="AlphaFoldDB" id="A0A0B1P5T5"/>
<feature type="compositionally biased region" description="Polar residues" evidence="1">
    <location>
        <begin position="1"/>
        <end position="20"/>
    </location>
</feature>
<dbReference type="HOGENOM" id="CLU_018153_3_0_1"/>
<gene>
    <name evidence="2" type="ORF">EV44_g3875</name>
</gene>
<protein>
    <submittedName>
        <fullName evidence="2">Putative eka-like protein</fullName>
    </submittedName>
</protein>
<feature type="compositionally biased region" description="Polar residues" evidence="1">
    <location>
        <begin position="60"/>
        <end position="81"/>
    </location>
</feature>
<comment type="caution">
    <text evidence="2">The sequence shown here is derived from an EMBL/GenBank/DDBJ whole genome shotgun (WGS) entry which is preliminary data.</text>
</comment>
<organism evidence="2 3">
    <name type="scientific">Uncinula necator</name>
    <name type="common">Grape powdery mildew</name>
    <dbReference type="NCBI Taxonomy" id="52586"/>
    <lineage>
        <taxon>Eukaryota</taxon>
        <taxon>Fungi</taxon>
        <taxon>Dikarya</taxon>
        <taxon>Ascomycota</taxon>
        <taxon>Pezizomycotina</taxon>
        <taxon>Leotiomycetes</taxon>
        <taxon>Erysiphales</taxon>
        <taxon>Erysiphaceae</taxon>
        <taxon>Erysiphe</taxon>
    </lineage>
</organism>
<dbReference type="Proteomes" id="UP000030854">
    <property type="component" value="Unassembled WGS sequence"/>
</dbReference>
<evidence type="ECO:0000313" key="3">
    <source>
        <dbReference type="Proteomes" id="UP000030854"/>
    </source>
</evidence>
<feature type="region of interest" description="Disordered" evidence="1">
    <location>
        <begin position="150"/>
        <end position="175"/>
    </location>
</feature>
<accession>A0A0B1P5T5</accession>
<feature type="region of interest" description="Disordered" evidence="1">
    <location>
        <begin position="222"/>
        <end position="256"/>
    </location>
</feature>
<reference evidence="2 3" key="1">
    <citation type="journal article" date="2014" name="BMC Genomics">
        <title>Adaptive genomic structural variation in the grape powdery mildew pathogen, Erysiphe necator.</title>
        <authorList>
            <person name="Jones L."/>
            <person name="Riaz S."/>
            <person name="Morales-Cruz A."/>
            <person name="Amrine K.C."/>
            <person name="McGuire B."/>
            <person name="Gubler W.D."/>
            <person name="Walker M.A."/>
            <person name="Cantu D."/>
        </authorList>
    </citation>
    <scope>NUCLEOTIDE SEQUENCE [LARGE SCALE GENOMIC DNA]</scope>
    <source>
        <strain evidence="3">c</strain>
    </source>
</reference>
<feature type="region of interest" description="Disordered" evidence="1">
    <location>
        <begin position="1"/>
        <end position="81"/>
    </location>
</feature>
<dbReference type="EMBL" id="JNVN01002219">
    <property type="protein sequence ID" value="KHJ32266.1"/>
    <property type="molecule type" value="Genomic_DNA"/>
</dbReference>
<evidence type="ECO:0000313" key="2">
    <source>
        <dbReference type="EMBL" id="KHJ32266.1"/>
    </source>
</evidence>
<feature type="compositionally biased region" description="Low complexity" evidence="1">
    <location>
        <begin position="30"/>
        <end position="41"/>
    </location>
</feature>
<sequence length="336" mass="36909">MTDSMEISTESQAPSTDTSKQPPPIPNSPSPIASTSPPSNTEPQLKPIDSRQILKPVTPSKRSVTERPNQNGKEKPQTQNAFLPKELAHVIATRQRRERAWHARLMICTTAISYKESALENFKEEVEKEEVLAFKAYLRMAIANFAAAENSPAPPQIPSHTRPNKSGGYGSANGKNGLKKVAIATPRAPMGVAAKIRKIYEAQSLPKIPKMTENTWATVARNGQKKARVTPSTTTQVAPVGTKKDKSGIRSPPNKYPSDKRLFVRLPVDHEWRKLSPAGIREVIVKKLSISPTLIGKIKPVHSGFALSPCSSEAWENILKAGKRSLFDRSEARTCN</sequence>
<evidence type="ECO:0000256" key="1">
    <source>
        <dbReference type="SAM" id="MobiDB-lite"/>
    </source>
</evidence>
<keyword evidence="3" id="KW-1185">Reference proteome</keyword>
<name>A0A0B1P5T5_UNCNE</name>
<proteinExistence type="predicted"/>